<dbReference type="EMBL" id="ADBJ01000060">
    <property type="protein sequence ID" value="EFA74922.1"/>
    <property type="molecule type" value="Genomic_DNA"/>
</dbReference>
<sequence>MNIVKSIALMLAILFMLSIVTARPCCERCPPDSEKCQANCIDCDRPTTFATVPPWPEPTSPFPAGSISTTGTKPPSSTSTSSTTGSTTR</sequence>
<organism evidence="3 4">
    <name type="scientific">Heterostelium pallidum (strain ATCC 26659 / Pp 5 / PN500)</name>
    <name type="common">Cellular slime mold</name>
    <name type="synonym">Polysphondylium pallidum</name>
    <dbReference type="NCBI Taxonomy" id="670386"/>
    <lineage>
        <taxon>Eukaryota</taxon>
        <taxon>Amoebozoa</taxon>
        <taxon>Evosea</taxon>
        <taxon>Eumycetozoa</taxon>
        <taxon>Dictyostelia</taxon>
        <taxon>Acytosteliales</taxon>
        <taxon>Acytosteliaceae</taxon>
        <taxon>Heterostelium</taxon>
    </lineage>
</organism>
<evidence type="ECO:0000313" key="3">
    <source>
        <dbReference type="EMBL" id="EFA74922.1"/>
    </source>
</evidence>
<feature type="region of interest" description="Disordered" evidence="1">
    <location>
        <begin position="52"/>
        <end position="89"/>
    </location>
</feature>
<reference evidence="3 4" key="1">
    <citation type="journal article" date="2011" name="Genome Res.">
        <title>Phylogeny-wide analysis of social amoeba genomes highlights ancient origins for complex intercellular communication.</title>
        <authorList>
            <person name="Heidel A.J."/>
            <person name="Lawal H.M."/>
            <person name="Felder M."/>
            <person name="Schilde C."/>
            <person name="Helps N.R."/>
            <person name="Tunggal B."/>
            <person name="Rivero F."/>
            <person name="John U."/>
            <person name="Schleicher M."/>
            <person name="Eichinger L."/>
            <person name="Platzer M."/>
            <person name="Noegel A.A."/>
            <person name="Schaap P."/>
            <person name="Gloeckner G."/>
        </authorList>
    </citation>
    <scope>NUCLEOTIDE SEQUENCE [LARGE SCALE GENOMIC DNA]</scope>
    <source>
        <strain evidence="4">ATCC 26659 / Pp 5 / PN500</strain>
    </source>
</reference>
<evidence type="ECO:0000256" key="1">
    <source>
        <dbReference type="SAM" id="MobiDB-lite"/>
    </source>
</evidence>
<dbReference type="RefSeq" id="XP_020427056.1">
    <property type="nucleotide sequence ID" value="XM_020582702.1"/>
</dbReference>
<feature type="compositionally biased region" description="Low complexity" evidence="1">
    <location>
        <begin position="65"/>
        <end position="89"/>
    </location>
</feature>
<dbReference type="Proteomes" id="UP000001396">
    <property type="component" value="Unassembled WGS sequence"/>
</dbReference>
<evidence type="ECO:0000256" key="2">
    <source>
        <dbReference type="SAM" id="SignalP"/>
    </source>
</evidence>
<feature type="chain" id="PRO_5003041534" evidence="2">
    <location>
        <begin position="23"/>
        <end position="89"/>
    </location>
</feature>
<comment type="caution">
    <text evidence="3">The sequence shown here is derived from an EMBL/GenBank/DDBJ whole genome shotgun (WGS) entry which is preliminary data.</text>
</comment>
<protein>
    <submittedName>
        <fullName evidence="3">Uncharacterized protein</fullName>
    </submittedName>
</protein>
<dbReference type="AlphaFoldDB" id="D3BUY4"/>
<name>D3BUY4_HETP5</name>
<evidence type="ECO:0000313" key="4">
    <source>
        <dbReference type="Proteomes" id="UP000001396"/>
    </source>
</evidence>
<gene>
    <name evidence="3" type="ORF">PPL_11956</name>
</gene>
<dbReference type="InParanoid" id="D3BUY4"/>
<dbReference type="GeneID" id="31367424"/>
<accession>D3BUY4</accession>
<keyword evidence="2" id="KW-0732">Signal</keyword>
<feature type="signal peptide" evidence="2">
    <location>
        <begin position="1"/>
        <end position="22"/>
    </location>
</feature>
<proteinExistence type="predicted"/>
<keyword evidence="4" id="KW-1185">Reference proteome</keyword>